<protein>
    <recommendedName>
        <fullName evidence="1">Methyltransferase type 11 domain-containing protein</fullName>
    </recommendedName>
</protein>
<dbReference type="InterPro" id="IPR050508">
    <property type="entry name" value="Methyltransf_Superfamily"/>
</dbReference>
<dbReference type="EMBL" id="SJPH01000003">
    <property type="protein sequence ID" value="TWT46438.1"/>
    <property type="molecule type" value="Genomic_DNA"/>
</dbReference>
<dbReference type="CDD" id="cd02440">
    <property type="entry name" value="AdoMet_MTases"/>
    <property type="match status" value="1"/>
</dbReference>
<dbReference type="GO" id="GO:0008757">
    <property type="term" value="F:S-adenosylmethionine-dependent methyltransferase activity"/>
    <property type="evidence" value="ECO:0007669"/>
    <property type="project" value="InterPro"/>
</dbReference>
<dbReference type="SUPFAM" id="SSF53335">
    <property type="entry name" value="S-adenosyl-L-methionine-dependent methyltransferases"/>
    <property type="match status" value="1"/>
</dbReference>
<sequence length="263" mass="28358">MTLDHDRMVIERNRQAWNELAEAGAALTTAATESDFAEPATAVDPEGWLRRGLGGTLHGKRVLCLAAGGGRQGPLFAAAGADVTVVDISPAMLRRDERVAHARGLRIHLLCASMNDLGELPAGSFDAVAQPVSTCYVPDVLPVYAQVARVLRDDGLYVSQHKSPTSLQAAAHATPQGVLLKTSYYHSGPLPAAGPCRTREPGTLEFLHRWQTLIGGLCRAGFVIEDLLEPSHAAEPGDHGIRSRYVAPYVRLFARRVARDTKR</sequence>
<dbReference type="Gene3D" id="3.40.50.150">
    <property type="entry name" value="Vaccinia Virus protein VP39"/>
    <property type="match status" value="1"/>
</dbReference>
<dbReference type="PANTHER" id="PTHR42912:SF45">
    <property type="entry name" value="23S RRNA (GUANINE(745)-N(1))-METHYLTRANSFERASE"/>
    <property type="match status" value="1"/>
</dbReference>
<keyword evidence="3" id="KW-1185">Reference proteome</keyword>
<dbReference type="InterPro" id="IPR029063">
    <property type="entry name" value="SAM-dependent_MTases_sf"/>
</dbReference>
<accession>A0A5C5W639</accession>
<feature type="domain" description="Methyltransferase type 11" evidence="1">
    <location>
        <begin position="63"/>
        <end position="158"/>
    </location>
</feature>
<evidence type="ECO:0000313" key="2">
    <source>
        <dbReference type="EMBL" id="TWT46438.1"/>
    </source>
</evidence>
<evidence type="ECO:0000259" key="1">
    <source>
        <dbReference type="Pfam" id="PF08241"/>
    </source>
</evidence>
<evidence type="ECO:0000313" key="3">
    <source>
        <dbReference type="Proteomes" id="UP000318995"/>
    </source>
</evidence>
<dbReference type="Proteomes" id="UP000318995">
    <property type="component" value="Unassembled WGS sequence"/>
</dbReference>
<dbReference type="InterPro" id="IPR013216">
    <property type="entry name" value="Methyltransf_11"/>
</dbReference>
<dbReference type="Pfam" id="PF08241">
    <property type="entry name" value="Methyltransf_11"/>
    <property type="match status" value="1"/>
</dbReference>
<dbReference type="AlphaFoldDB" id="A0A5C5W639"/>
<gene>
    <name evidence="2" type="ORF">Pla111_15340</name>
</gene>
<organism evidence="2 3">
    <name type="scientific">Botrimarina hoheduenensis</name>
    <dbReference type="NCBI Taxonomy" id="2528000"/>
    <lineage>
        <taxon>Bacteria</taxon>
        <taxon>Pseudomonadati</taxon>
        <taxon>Planctomycetota</taxon>
        <taxon>Planctomycetia</taxon>
        <taxon>Pirellulales</taxon>
        <taxon>Lacipirellulaceae</taxon>
        <taxon>Botrimarina</taxon>
    </lineage>
</organism>
<name>A0A5C5W639_9BACT</name>
<dbReference type="PANTHER" id="PTHR42912">
    <property type="entry name" value="METHYLTRANSFERASE"/>
    <property type="match status" value="1"/>
</dbReference>
<proteinExistence type="predicted"/>
<comment type="caution">
    <text evidence="2">The sequence shown here is derived from an EMBL/GenBank/DDBJ whole genome shotgun (WGS) entry which is preliminary data.</text>
</comment>
<dbReference type="RefSeq" id="WP_231930814.1">
    <property type="nucleotide sequence ID" value="NZ_SJPH01000003.1"/>
</dbReference>
<reference evidence="2 3" key="1">
    <citation type="submission" date="2019-02" db="EMBL/GenBank/DDBJ databases">
        <title>Deep-cultivation of Planctomycetes and their phenomic and genomic characterization uncovers novel biology.</title>
        <authorList>
            <person name="Wiegand S."/>
            <person name="Jogler M."/>
            <person name="Boedeker C."/>
            <person name="Pinto D."/>
            <person name="Vollmers J."/>
            <person name="Rivas-Marin E."/>
            <person name="Kohn T."/>
            <person name="Peeters S.H."/>
            <person name="Heuer A."/>
            <person name="Rast P."/>
            <person name="Oberbeckmann S."/>
            <person name="Bunk B."/>
            <person name="Jeske O."/>
            <person name="Meyerdierks A."/>
            <person name="Storesund J.E."/>
            <person name="Kallscheuer N."/>
            <person name="Luecker S."/>
            <person name="Lage O.M."/>
            <person name="Pohl T."/>
            <person name="Merkel B.J."/>
            <person name="Hornburger P."/>
            <person name="Mueller R.-W."/>
            <person name="Bruemmer F."/>
            <person name="Labrenz M."/>
            <person name="Spormann A.M."/>
            <person name="Op Den Camp H."/>
            <person name="Overmann J."/>
            <person name="Amann R."/>
            <person name="Jetten M.S.M."/>
            <person name="Mascher T."/>
            <person name="Medema M.H."/>
            <person name="Devos D.P."/>
            <person name="Kaster A.-K."/>
            <person name="Ovreas L."/>
            <person name="Rohde M."/>
            <person name="Galperin M.Y."/>
            <person name="Jogler C."/>
        </authorList>
    </citation>
    <scope>NUCLEOTIDE SEQUENCE [LARGE SCALE GENOMIC DNA]</scope>
    <source>
        <strain evidence="2 3">Pla111</strain>
    </source>
</reference>